<dbReference type="OrthoDB" id="198787at2759"/>
<name>A0A3N4KNP3_9PEZI</name>
<dbReference type="STRING" id="1392247.A0A3N4KNP3"/>
<dbReference type="PANTHER" id="PTHR12289">
    <property type="entry name" value="METAXIN RELATED"/>
    <property type="match status" value="1"/>
</dbReference>
<dbReference type="AlphaFoldDB" id="A0A3N4KNP3"/>
<evidence type="ECO:0000313" key="4">
    <source>
        <dbReference type="Proteomes" id="UP000277580"/>
    </source>
</evidence>
<accession>A0A3N4KNP3</accession>
<dbReference type="InterPro" id="IPR033468">
    <property type="entry name" value="Metaxin_GST"/>
</dbReference>
<feature type="domain" description="Thioredoxin-like fold" evidence="2">
    <location>
        <begin position="59"/>
        <end position="159"/>
    </location>
</feature>
<dbReference type="PANTHER" id="PTHR12289:SF44">
    <property type="entry name" value="OUTER MEMBRANE PROTEIN (SAM35), PUTATIVE (AFU_ORTHOLOGUE AFUA_1G13180)-RELATED"/>
    <property type="match status" value="1"/>
</dbReference>
<proteinExistence type="predicted"/>
<dbReference type="GO" id="GO:0007005">
    <property type="term" value="P:mitochondrion organization"/>
    <property type="evidence" value="ECO:0007669"/>
    <property type="project" value="TreeGrafter"/>
</dbReference>
<reference evidence="3 4" key="1">
    <citation type="journal article" date="2018" name="Nat. Ecol. Evol.">
        <title>Pezizomycetes genomes reveal the molecular basis of ectomycorrhizal truffle lifestyle.</title>
        <authorList>
            <person name="Murat C."/>
            <person name="Payen T."/>
            <person name="Noel B."/>
            <person name="Kuo A."/>
            <person name="Morin E."/>
            <person name="Chen J."/>
            <person name="Kohler A."/>
            <person name="Krizsan K."/>
            <person name="Balestrini R."/>
            <person name="Da Silva C."/>
            <person name="Montanini B."/>
            <person name="Hainaut M."/>
            <person name="Levati E."/>
            <person name="Barry K.W."/>
            <person name="Belfiori B."/>
            <person name="Cichocki N."/>
            <person name="Clum A."/>
            <person name="Dockter R.B."/>
            <person name="Fauchery L."/>
            <person name="Guy J."/>
            <person name="Iotti M."/>
            <person name="Le Tacon F."/>
            <person name="Lindquist E.A."/>
            <person name="Lipzen A."/>
            <person name="Malagnac F."/>
            <person name="Mello A."/>
            <person name="Molinier V."/>
            <person name="Miyauchi S."/>
            <person name="Poulain J."/>
            <person name="Riccioni C."/>
            <person name="Rubini A."/>
            <person name="Sitrit Y."/>
            <person name="Splivallo R."/>
            <person name="Traeger S."/>
            <person name="Wang M."/>
            <person name="Zifcakova L."/>
            <person name="Wipf D."/>
            <person name="Zambonelli A."/>
            <person name="Paolocci F."/>
            <person name="Nowrousian M."/>
            <person name="Ottonello S."/>
            <person name="Baldrian P."/>
            <person name="Spatafora J.W."/>
            <person name="Henrissat B."/>
            <person name="Nagy L.G."/>
            <person name="Aury J.M."/>
            <person name="Wincker P."/>
            <person name="Grigoriev I.V."/>
            <person name="Bonfante P."/>
            <person name="Martin F.M."/>
        </authorList>
    </citation>
    <scope>NUCLEOTIDE SEQUENCE [LARGE SCALE GENOMIC DNA]</scope>
    <source>
        <strain evidence="3 4">CCBAS932</strain>
    </source>
</reference>
<organism evidence="3 4">
    <name type="scientific">Morchella conica CCBAS932</name>
    <dbReference type="NCBI Taxonomy" id="1392247"/>
    <lineage>
        <taxon>Eukaryota</taxon>
        <taxon>Fungi</taxon>
        <taxon>Dikarya</taxon>
        <taxon>Ascomycota</taxon>
        <taxon>Pezizomycotina</taxon>
        <taxon>Pezizomycetes</taxon>
        <taxon>Pezizales</taxon>
        <taxon>Morchellaceae</taxon>
        <taxon>Morchella</taxon>
    </lineage>
</organism>
<evidence type="ECO:0000259" key="1">
    <source>
        <dbReference type="Pfam" id="PF17171"/>
    </source>
</evidence>
<protein>
    <recommendedName>
        <fullName evidence="5">Mitochondrial outer membrane protein</fullName>
    </recommendedName>
</protein>
<dbReference type="InterPro" id="IPR012336">
    <property type="entry name" value="Thioredoxin-like_fold"/>
</dbReference>
<dbReference type="InParanoid" id="A0A3N4KNP3"/>
<gene>
    <name evidence="3" type="ORF">P167DRAFT_540150</name>
</gene>
<dbReference type="Pfam" id="PF17171">
    <property type="entry name" value="GST_C_6"/>
    <property type="match status" value="1"/>
</dbReference>
<keyword evidence="4" id="KW-1185">Reference proteome</keyword>
<feature type="domain" description="Metaxin glutathione S-transferase" evidence="1">
    <location>
        <begin position="210"/>
        <end position="276"/>
    </location>
</feature>
<dbReference type="CDD" id="cd03193">
    <property type="entry name" value="GST_C_Metaxin"/>
    <property type="match status" value="1"/>
</dbReference>
<dbReference type="InterPro" id="IPR050931">
    <property type="entry name" value="Mito_Protein_Transport_Metaxin"/>
</dbReference>
<evidence type="ECO:0008006" key="5">
    <source>
        <dbReference type="Google" id="ProtNLM"/>
    </source>
</evidence>
<evidence type="ECO:0000313" key="3">
    <source>
        <dbReference type="EMBL" id="RPB07405.1"/>
    </source>
</evidence>
<sequence>MSSFNIPPMLKRVFDSFPLLILPDDPLPSGYLQPSKDKPLLYVFTTPADAAAGKPSFNPSCLKWQTYLKLCGIDCRIVPSSNHASPSGALPFLISAAAAPSSATKTISVGALRKWAAENGSAPNEIPEKEQPRVQAFLAMLNSQIRDAWLHSLYLSPTNFVTITSPQYRSTTVSAVNLILSHQMQAAATKELLKARPGGIINPDDIYADAESAVSALSAVLGEDEWFFGAEEPGYFDAAVFGYTHLVLATEWDEGEAGLMRAVKGHANLVAHEERICRTCFPGTSVREK</sequence>
<evidence type="ECO:0000259" key="2">
    <source>
        <dbReference type="Pfam" id="PF17172"/>
    </source>
</evidence>
<dbReference type="Pfam" id="PF17172">
    <property type="entry name" value="GST_N_4"/>
    <property type="match status" value="1"/>
</dbReference>
<dbReference type="GO" id="GO:0001401">
    <property type="term" value="C:SAM complex"/>
    <property type="evidence" value="ECO:0007669"/>
    <property type="project" value="TreeGrafter"/>
</dbReference>
<dbReference type="EMBL" id="ML119184">
    <property type="protein sequence ID" value="RPB07405.1"/>
    <property type="molecule type" value="Genomic_DNA"/>
</dbReference>
<dbReference type="Proteomes" id="UP000277580">
    <property type="component" value="Unassembled WGS sequence"/>
</dbReference>